<dbReference type="AlphaFoldDB" id="A0A3R9UZ30"/>
<sequence length="118" mass="12638">MSPLPPSDPLKELLHAHGLDEPSPEFATMLTQQVVARYATPPAPPYQAGMWVGRAILLVLAGLLALAVCLLPFRVSVVPVTCSVAVVLGTGGVLWLLEHHWKQLPTLGLSSPVNSMRK</sequence>
<keyword evidence="1" id="KW-1133">Transmembrane helix</keyword>
<evidence type="ECO:0008006" key="4">
    <source>
        <dbReference type="Google" id="ProtNLM"/>
    </source>
</evidence>
<evidence type="ECO:0000313" key="3">
    <source>
        <dbReference type="Proteomes" id="UP000273500"/>
    </source>
</evidence>
<reference evidence="2 3" key="1">
    <citation type="submission" date="2018-12" db="EMBL/GenBank/DDBJ databases">
        <authorList>
            <person name="Feng G."/>
            <person name="Zhu H."/>
        </authorList>
    </citation>
    <scope>NUCLEOTIDE SEQUENCE [LARGE SCALE GENOMIC DNA]</scope>
    <source>
        <strain evidence="2 3">KCTC 12533</strain>
    </source>
</reference>
<keyword evidence="1" id="KW-0812">Transmembrane</keyword>
<accession>A0A3R9UZ30</accession>
<comment type="caution">
    <text evidence="2">The sequence shown here is derived from an EMBL/GenBank/DDBJ whole genome shotgun (WGS) entry which is preliminary data.</text>
</comment>
<dbReference type="EMBL" id="RWIT01000025">
    <property type="protein sequence ID" value="RSK43157.1"/>
    <property type="molecule type" value="Genomic_DNA"/>
</dbReference>
<dbReference type="RefSeq" id="WP_125424467.1">
    <property type="nucleotide sequence ID" value="NZ_RWIT01000025.1"/>
</dbReference>
<dbReference type="Proteomes" id="UP000273500">
    <property type="component" value="Unassembled WGS sequence"/>
</dbReference>
<gene>
    <name evidence="2" type="ORF">EI291_22105</name>
</gene>
<proteinExistence type="predicted"/>
<keyword evidence="1" id="KW-0472">Membrane</keyword>
<name>A0A3R9UZ30_9BACT</name>
<organism evidence="2 3">
    <name type="scientific">Hymenobacter rigui</name>
    <dbReference type="NCBI Taxonomy" id="334424"/>
    <lineage>
        <taxon>Bacteria</taxon>
        <taxon>Pseudomonadati</taxon>
        <taxon>Bacteroidota</taxon>
        <taxon>Cytophagia</taxon>
        <taxon>Cytophagales</taxon>
        <taxon>Hymenobacteraceae</taxon>
        <taxon>Hymenobacter</taxon>
    </lineage>
</organism>
<feature type="transmembrane region" description="Helical" evidence="1">
    <location>
        <begin position="51"/>
        <end position="71"/>
    </location>
</feature>
<keyword evidence="3" id="KW-1185">Reference proteome</keyword>
<evidence type="ECO:0000256" key="1">
    <source>
        <dbReference type="SAM" id="Phobius"/>
    </source>
</evidence>
<protein>
    <recommendedName>
        <fullName evidence="4">DUF3040 domain-containing protein</fullName>
    </recommendedName>
</protein>
<evidence type="ECO:0000313" key="2">
    <source>
        <dbReference type="EMBL" id="RSK43157.1"/>
    </source>
</evidence>
<feature type="transmembrane region" description="Helical" evidence="1">
    <location>
        <begin position="78"/>
        <end position="97"/>
    </location>
</feature>